<comment type="subcellular location">
    <subcellularLocation>
        <location evidence="1">Golgi apparatus membrane</location>
        <topology evidence="1">Multi-pass membrane protein</topology>
    </subcellularLocation>
</comment>
<evidence type="ECO:0000256" key="8">
    <source>
        <dbReference type="ARBA" id="ARBA00023136"/>
    </source>
</evidence>
<comment type="similarity">
    <text evidence="2">Belongs to the SYS1 family.</text>
</comment>
<dbReference type="GO" id="GO:0005829">
    <property type="term" value="C:cytosol"/>
    <property type="evidence" value="ECO:0007669"/>
    <property type="project" value="GOC"/>
</dbReference>
<dbReference type="PANTHER" id="PTHR12952">
    <property type="entry name" value="SYS1"/>
    <property type="match status" value="1"/>
</dbReference>
<organism evidence="10 11">
    <name type="scientific">Liquidambar formosana</name>
    <name type="common">Formosan gum</name>
    <dbReference type="NCBI Taxonomy" id="63359"/>
    <lineage>
        <taxon>Eukaryota</taxon>
        <taxon>Viridiplantae</taxon>
        <taxon>Streptophyta</taxon>
        <taxon>Embryophyta</taxon>
        <taxon>Tracheophyta</taxon>
        <taxon>Spermatophyta</taxon>
        <taxon>Magnoliopsida</taxon>
        <taxon>eudicotyledons</taxon>
        <taxon>Gunneridae</taxon>
        <taxon>Pentapetalae</taxon>
        <taxon>Saxifragales</taxon>
        <taxon>Altingiaceae</taxon>
        <taxon>Liquidambar</taxon>
    </lineage>
</organism>
<dbReference type="GO" id="GO:0000139">
    <property type="term" value="C:Golgi membrane"/>
    <property type="evidence" value="ECO:0007669"/>
    <property type="project" value="UniProtKB-SubCell"/>
</dbReference>
<dbReference type="GO" id="GO:0034067">
    <property type="term" value="P:protein localization to Golgi apparatus"/>
    <property type="evidence" value="ECO:0007669"/>
    <property type="project" value="TreeGrafter"/>
</dbReference>
<comment type="caution">
    <text evidence="10">The sequence shown here is derived from an EMBL/GenBank/DDBJ whole genome shotgun (WGS) entry which is preliminary data.</text>
</comment>
<evidence type="ECO:0000256" key="2">
    <source>
        <dbReference type="ARBA" id="ARBA00008160"/>
    </source>
</evidence>
<evidence type="ECO:0000256" key="4">
    <source>
        <dbReference type="ARBA" id="ARBA00022692"/>
    </source>
</evidence>
<evidence type="ECO:0000256" key="9">
    <source>
        <dbReference type="SAM" id="Phobius"/>
    </source>
</evidence>
<sequence>MSILVGSRVSRMSLVYFFDFSTVTASTVTGWCVIASFMLSSFAGGLPKIIKWEAPPMFDDFPKRVGSRIIDFSTTYYEYLDNIDIHLVDIGRAGEVTFDPIWKDFMECDII</sequence>
<evidence type="ECO:0000313" key="10">
    <source>
        <dbReference type="EMBL" id="KAK9281115.1"/>
    </source>
</evidence>
<name>A0AAP0RNM1_LIQFO</name>
<dbReference type="InterPro" id="IPR019185">
    <property type="entry name" value="Integral_membrane_SYS1-rel"/>
</dbReference>
<keyword evidence="11" id="KW-1185">Reference proteome</keyword>
<dbReference type="GO" id="GO:0005802">
    <property type="term" value="C:trans-Golgi network"/>
    <property type="evidence" value="ECO:0007669"/>
    <property type="project" value="TreeGrafter"/>
</dbReference>
<evidence type="ECO:0000256" key="5">
    <source>
        <dbReference type="ARBA" id="ARBA00022927"/>
    </source>
</evidence>
<dbReference type="GO" id="GO:0043001">
    <property type="term" value="P:Golgi to plasma membrane protein transport"/>
    <property type="evidence" value="ECO:0007669"/>
    <property type="project" value="TreeGrafter"/>
</dbReference>
<proteinExistence type="inferred from homology"/>
<evidence type="ECO:0000256" key="7">
    <source>
        <dbReference type="ARBA" id="ARBA00023034"/>
    </source>
</evidence>
<evidence type="ECO:0000256" key="3">
    <source>
        <dbReference type="ARBA" id="ARBA00022448"/>
    </source>
</evidence>
<dbReference type="AlphaFoldDB" id="A0AAP0RNM1"/>
<protein>
    <submittedName>
        <fullName evidence="10">Uncharacterized protein</fullName>
    </submittedName>
</protein>
<dbReference type="GO" id="GO:0006895">
    <property type="term" value="P:Golgi to endosome transport"/>
    <property type="evidence" value="ECO:0007669"/>
    <property type="project" value="TreeGrafter"/>
</dbReference>
<gene>
    <name evidence="10" type="ORF">L1049_004008</name>
</gene>
<keyword evidence="5" id="KW-0653">Protein transport</keyword>
<dbReference type="PANTHER" id="PTHR12952:SF0">
    <property type="entry name" value="PROTEIN SYS1 HOMOLOG"/>
    <property type="match status" value="1"/>
</dbReference>
<accession>A0AAP0RNM1</accession>
<keyword evidence="4 9" id="KW-0812">Transmembrane</keyword>
<keyword evidence="7" id="KW-0333">Golgi apparatus</keyword>
<reference evidence="10 11" key="1">
    <citation type="journal article" date="2024" name="Plant J.">
        <title>Genome sequences and population genomics reveal climatic adaptation and genomic divergence between two closely related sweetgum species.</title>
        <authorList>
            <person name="Xu W.Q."/>
            <person name="Ren C.Q."/>
            <person name="Zhang X.Y."/>
            <person name="Comes H.P."/>
            <person name="Liu X.H."/>
            <person name="Li Y.G."/>
            <person name="Kettle C.J."/>
            <person name="Jalonen R."/>
            <person name="Gaisberger H."/>
            <person name="Ma Y.Z."/>
            <person name="Qiu Y.X."/>
        </authorList>
    </citation>
    <scope>NUCLEOTIDE SEQUENCE [LARGE SCALE GENOMIC DNA]</scope>
    <source>
        <strain evidence="10">Hangzhou</strain>
    </source>
</reference>
<keyword evidence="3" id="KW-0813">Transport</keyword>
<dbReference type="EMBL" id="JBBPBK010000007">
    <property type="protein sequence ID" value="KAK9281115.1"/>
    <property type="molecule type" value="Genomic_DNA"/>
</dbReference>
<evidence type="ECO:0000256" key="6">
    <source>
        <dbReference type="ARBA" id="ARBA00022989"/>
    </source>
</evidence>
<keyword evidence="6 9" id="KW-1133">Transmembrane helix</keyword>
<feature type="transmembrane region" description="Helical" evidence="9">
    <location>
        <begin position="20"/>
        <end position="42"/>
    </location>
</feature>
<evidence type="ECO:0000313" key="11">
    <source>
        <dbReference type="Proteomes" id="UP001415857"/>
    </source>
</evidence>
<evidence type="ECO:0000256" key="1">
    <source>
        <dbReference type="ARBA" id="ARBA00004653"/>
    </source>
</evidence>
<keyword evidence="8 9" id="KW-0472">Membrane</keyword>
<dbReference type="Proteomes" id="UP001415857">
    <property type="component" value="Unassembled WGS sequence"/>
</dbReference>